<dbReference type="SUPFAM" id="SSF52210">
    <property type="entry name" value="Succinyl-CoA synthetase domains"/>
    <property type="match status" value="2"/>
</dbReference>
<dbReference type="GO" id="GO:0043758">
    <property type="term" value="F:acetate-CoA ligase (ADP-forming) activity"/>
    <property type="evidence" value="ECO:0007669"/>
    <property type="project" value="InterPro"/>
</dbReference>
<accession>A0A1F5VV15</accession>
<keyword evidence="3 5" id="KW-0067">ATP-binding</keyword>
<feature type="domain" description="ATP-grasp" evidence="6">
    <location>
        <begin position="343"/>
        <end position="379"/>
    </location>
</feature>
<dbReference type="EMBL" id="MFGW01000064">
    <property type="protein sequence ID" value="OGF67230.1"/>
    <property type="molecule type" value="Genomic_DNA"/>
</dbReference>
<keyword evidence="1" id="KW-0436">Ligase</keyword>
<dbReference type="FunFam" id="3.30.1490.20:FF:000020">
    <property type="entry name" value="Protein lysine acetyltransferase"/>
    <property type="match status" value="1"/>
</dbReference>
<dbReference type="InterPro" id="IPR016102">
    <property type="entry name" value="Succinyl-CoA_synth-like"/>
</dbReference>
<gene>
    <name evidence="7" type="ORF">A2Y62_10330</name>
</gene>
<protein>
    <recommendedName>
        <fullName evidence="6">ATP-grasp domain-containing protein</fullName>
    </recommendedName>
</protein>
<proteinExistence type="inferred from homology"/>
<dbReference type="Pfam" id="PF19045">
    <property type="entry name" value="Ligase_CoA_2"/>
    <property type="match status" value="1"/>
</dbReference>
<dbReference type="Pfam" id="PF13549">
    <property type="entry name" value="ATP-grasp_5"/>
    <property type="match status" value="1"/>
</dbReference>
<evidence type="ECO:0000256" key="1">
    <source>
        <dbReference type="ARBA" id="ARBA00022598"/>
    </source>
</evidence>
<evidence type="ECO:0000313" key="7">
    <source>
        <dbReference type="EMBL" id="OGF67230.1"/>
    </source>
</evidence>
<comment type="caution">
    <text evidence="7">The sequence shown here is derived from an EMBL/GenBank/DDBJ whole genome shotgun (WGS) entry which is preliminary data.</text>
</comment>
<dbReference type="Pfam" id="PF13607">
    <property type="entry name" value="Succ_CoA_lig"/>
    <property type="match status" value="1"/>
</dbReference>
<dbReference type="GO" id="GO:0046872">
    <property type="term" value="F:metal ion binding"/>
    <property type="evidence" value="ECO:0007669"/>
    <property type="project" value="InterPro"/>
</dbReference>
<organism evidence="7 8">
    <name type="scientific">Candidatus Fischerbacteria bacterium RBG_13_37_8</name>
    <dbReference type="NCBI Taxonomy" id="1817863"/>
    <lineage>
        <taxon>Bacteria</taxon>
        <taxon>Candidatus Fischeribacteriota</taxon>
    </lineage>
</organism>
<evidence type="ECO:0000256" key="5">
    <source>
        <dbReference type="PROSITE-ProRule" id="PRU00409"/>
    </source>
</evidence>
<dbReference type="AlphaFoldDB" id="A0A1F5VV15"/>
<sequence length="552" mass="60552">MPDKGVIGFISQSGALGTAVLDWAKTNDIGLSKFVSMGNKADISEINLFEDWLDDNKTNVITAYLEGVTNGNEFMRVCNKVTKKKPIIIVKSGNTMAGAKAVSSHTGTLAGSSRAYDAAFKQTGVIRAKTIKDLFNFAIAFAHQPLPKGNKIVIITNAGGPGIMASDACEENKMQLAKIDIQTVEILKSFLPSASNFYNPVDVLGDALADRYGKTFEIILKDKNVNAIIVILTPQAMTQGLDTAKALVNAIKESCREIPVITSFMGGSEVKKGVDYLNKNGIPNFTIPEEAVQALRVMIDQEIWMAKKEDSKKIFKSDKDKVKNIFEKSIREGRLELGEMESRGILEAYGIRVPIAKVARDLKEARGVIKLTGYPVVLKIDSPDILHKTDVGGIKIGIKNSKELEESYESIMSNVKKYMPSAKINGISIQEMIESKKETIIGINKDSQFGPMIMFGLGGIYVEILKDVSFRIAPISPTDAREMIEEIKTIKLLKGVRGEKPSDIESIVEVLLKISQLVTDFPDIIEMDINPLFVKEEGKGSIAGDVRIRIQE</sequence>
<evidence type="ECO:0000259" key="6">
    <source>
        <dbReference type="PROSITE" id="PS50975"/>
    </source>
</evidence>
<evidence type="ECO:0000256" key="3">
    <source>
        <dbReference type="ARBA" id="ARBA00022840"/>
    </source>
</evidence>
<evidence type="ECO:0000313" key="8">
    <source>
        <dbReference type="Proteomes" id="UP000178943"/>
    </source>
</evidence>
<dbReference type="InterPro" id="IPR043938">
    <property type="entry name" value="Ligase_CoA_dom"/>
</dbReference>
<name>A0A1F5VV15_9BACT</name>
<dbReference type="InterPro" id="IPR051538">
    <property type="entry name" value="Acyl-CoA_Synth/Transferase"/>
</dbReference>
<keyword evidence="2 5" id="KW-0547">Nucleotide-binding</keyword>
<dbReference type="Gene3D" id="3.30.470.20">
    <property type="entry name" value="ATP-grasp fold, B domain"/>
    <property type="match status" value="1"/>
</dbReference>
<dbReference type="PANTHER" id="PTHR43334">
    <property type="entry name" value="ACETATE--COA LIGASE [ADP-FORMING]"/>
    <property type="match status" value="1"/>
</dbReference>
<evidence type="ECO:0000256" key="2">
    <source>
        <dbReference type="ARBA" id="ARBA00022741"/>
    </source>
</evidence>
<dbReference type="Gene3D" id="3.30.1490.20">
    <property type="entry name" value="ATP-grasp fold, A domain"/>
    <property type="match status" value="1"/>
</dbReference>
<dbReference type="InterPro" id="IPR013815">
    <property type="entry name" value="ATP_grasp_subdomain_1"/>
</dbReference>
<reference evidence="7 8" key="1">
    <citation type="journal article" date="2016" name="Nat. Commun.">
        <title>Thousands of microbial genomes shed light on interconnected biogeochemical processes in an aquifer system.</title>
        <authorList>
            <person name="Anantharaman K."/>
            <person name="Brown C.T."/>
            <person name="Hug L.A."/>
            <person name="Sharon I."/>
            <person name="Castelle C.J."/>
            <person name="Probst A.J."/>
            <person name="Thomas B.C."/>
            <person name="Singh A."/>
            <person name="Wilkins M.J."/>
            <person name="Karaoz U."/>
            <person name="Brodie E.L."/>
            <person name="Williams K.H."/>
            <person name="Hubbard S.S."/>
            <person name="Banfield J.F."/>
        </authorList>
    </citation>
    <scope>NUCLEOTIDE SEQUENCE [LARGE SCALE GENOMIC DNA]</scope>
</reference>
<dbReference type="PANTHER" id="PTHR43334:SF1">
    <property type="entry name" value="3-HYDROXYPROPIONATE--COA LIGASE [ADP-FORMING]"/>
    <property type="match status" value="1"/>
</dbReference>
<dbReference type="InterPro" id="IPR011761">
    <property type="entry name" value="ATP-grasp"/>
</dbReference>
<dbReference type="InterPro" id="IPR032875">
    <property type="entry name" value="Succ_CoA_lig_flav_dom"/>
</dbReference>
<comment type="similarity">
    <text evidence="4">In the N-terminal section; belongs to the acetate CoA ligase alpha subunit family.</text>
</comment>
<dbReference type="Proteomes" id="UP000178943">
    <property type="component" value="Unassembled WGS sequence"/>
</dbReference>
<dbReference type="Gene3D" id="3.40.50.261">
    <property type="entry name" value="Succinyl-CoA synthetase domains"/>
    <property type="match status" value="2"/>
</dbReference>
<dbReference type="SUPFAM" id="SSF56059">
    <property type="entry name" value="Glutathione synthetase ATP-binding domain-like"/>
    <property type="match status" value="1"/>
</dbReference>
<dbReference type="STRING" id="1817863.A2Y62_10330"/>
<evidence type="ECO:0000256" key="4">
    <source>
        <dbReference type="ARBA" id="ARBA00060888"/>
    </source>
</evidence>
<dbReference type="GO" id="GO:0005524">
    <property type="term" value="F:ATP binding"/>
    <property type="evidence" value="ECO:0007669"/>
    <property type="project" value="UniProtKB-UniRule"/>
</dbReference>
<dbReference type="PROSITE" id="PS50975">
    <property type="entry name" value="ATP_GRASP"/>
    <property type="match status" value="1"/>
</dbReference>